<evidence type="ECO:0000256" key="4">
    <source>
        <dbReference type="ARBA" id="ARBA00023136"/>
    </source>
</evidence>
<sequence length="522" mass="52839">MQVSSLRSLASSILPSTLARDLPASFVVFLVALPLCMGIAIASGVPAERGLITGIVGGVVVGLLAGSPLQVSGPAAGLAVIVFEFVRTQGLSALGPVLVVAGALQLVAGAARIGGWFRAISPAVVHGMLAGIGVLIVLAQLHVLTDNDPRASGLDNLAAVPAAFLDLVTGTAAGNLAAFGVGLATILAMLAWERWRPASLRLLPGALVGVLAGTGIAGLAGLAIKRVEVPGNILAAVSLPGAGDWARLTEPGILGAALTLAIIASAESLLSAAAVDRMHDGPRTAYNRELGAQGAGNILCGFLGGLPMTGVIVRSSANVQAGAATRASAVMHGLWLLAFLMALPGLLALVPTAALAGILVVTGWRLANPLHGLHLHARYGLVPAGIWLITLVTVVAADLLTGVLAGLILSLLQALPHLRKGRLTIEQDAAALGVPEVRLSGAATFLQLPHLATALEQQAPRAGRIRLAADCLRHIDHTCLEMIQDWAGRQAAAGTRVEVVGRATVPREQLAGAVSGTVAPAH</sequence>
<comment type="subcellular location">
    <subcellularLocation>
        <location evidence="1">Membrane</location>
        <topology evidence="1">Multi-pass membrane protein</topology>
    </subcellularLocation>
</comment>
<feature type="transmembrane region" description="Helical" evidence="5">
    <location>
        <begin position="51"/>
        <end position="71"/>
    </location>
</feature>
<protein>
    <submittedName>
        <fullName evidence="7">SulP family inorganic anion transporter</fullName>
    </submittedName>
</protein>
<feature type="transmembrane region" description="Helical" evidence="5">
    <location>
        <begin position="24"/>
        <end position="44"/>
    </location>
</feature>
<dbReference type="InterPro" id="IPR011547">
    <property type="entry name" value="SLC26A/SulP_dom"/>
</dbReference>
<keyword evidence="2 5" id="KW-0812">Transmembrane</keyword>
<comment type="caution">
    <text evidence="7">The sequence shown here is derived from an EMBL/GenBank/DDBJ whole genome shotgun (WGS) entry which is preliminary data.</text>
</comment>
<evidence type="ECO:0000313" key="7">
    <source>
        <dbReference type="EMBL" id="KMO38066.1"/>
    </source>
</evidence>
<feature type="domain" description="SLC26A/SulP transporter" evidence="6">
    <location>
        <begin position="18"/>
        <end position="374"/>
    </location>
</feature>
<feature type="transmembrane region" description="Helical" evidence="5">
    <location>
        <begin position="202"/>
        <end position="224"/>
    </location>
</feature>
<dbReference type="GO" id="GO:0055085">
    <property type="term" value="P:transmembrane transport"/>
    <property type="evidence" value="ECO:0007669"/>
    <property type="project" value="InterPro"/>
</dbReference>
<reference evidence="7 8" key="1">
    <citation type="submission" date="2015-03" db="EMBL/GenBank/DDBJ databases">
        <title>Genome sequencing of Methylobacterium variabile DSM 16961.</title>
        <authorList>
            <person name="Chaudhry V."/>
            <person name="Patil P.B."/>
        </authorList>
    </citation>
    <scope>NUCLEOTIDE SEQUENCE [LARGE SCALE GENOMIC DNA]</scope>
    <source>
        <strain evidence="7 8">DSM 16961</strain>
    </source>
</reference>
<dbReference type="GO" id="GO:0016020">
    <property type="term" value="C:membrane"/>
    <property type="evidence" value="ECO:0007669"/>
    <property type="project" value="UniProtKB-SubCell"/>
</dbReference>
<feature type="transmembrane region" description="Helical" evidence="5">
    <location>
        <begin position="91"/>
        <end position="111"/>
    </location>
</feature>
<evidence type="ECO:0000256" key="5">
    <source>
        <dbReference type="SAM" id="Phobius"/>
    </source>
</evidence>
<dbReference type="AlphaFoldDB" id="A0A0J6VG86"/>
<dbReference type="InterPro" id="IPR001902">
    <property type="entry name" value="SLC26A/SulP_fam"/>
</dbReference>
<gene>
    <name evidence="7" type="ORF">VQ02_12215</name>
</gene>
<dbReference type="OrthoDB" id="9769739at2"/>
<evidence type="ECO:0000256" key="1">
    <source>
        <dbReference type="ARBA" id="ARBA00004141"/>
    </source>
</evidence>
<dbReference type="PANTHER" id="PTHR11814">
    <property type="entry name" value="SULFATE TRANSPORTER"/>
    <property type="match status" value="1"/>
</dbReference>
<dbReference type="EMBL" id="LABY01000077">
    <property type="protein sequence ID" value="KMO38066.1"/>
    <property type="molecule type" value="Genomic_DNA"/>
</dbReference>
<name>A0A0J6VG86_9HYPH</name>
<feature type="transmembrane region" description="Helical" evidence="5">
    <location>
        <begin position="384"/>
        <end position="412"/>
    </location>
</feature>
<feature type="transmembrane region" description="Helical" evidence="5">
    <location>
        <begin position="334"/>
        <end position="364"/>
    </location>
</feature>
<proteinExistence type="predicted"/>
<evidence type="ECO:0000256" key="2">
    <source>
        <dbReference type="ARBA" id="ARBA00022692"/>
    </source>
</evidence>
<feature type="transmembrane region" description="Helical" evidence="5">
    <location>
        <begin position="253"/>
        <end position="275"/>
    </location>
</feature>
<dbReference type="Pfam" id="PF00916">
    <property type="entry name" value="Sulfate_transp"/>
    <property type="match status" value="1"/>
</dbReference>
<dbReference type="RefSeq" id="WP_048444467.1">
    <property type="nucleotide sequence ID" value="NZ_LABY01000077.1"/>
</dbReference>
<feature type="transmembrane region" description="Helical" evidence="5">
    <location>
        <begin position="123"/>
        <end position="143"/>
    </location>
</feature>
<keyword evidence="8" id="KW-1185">Reference proteome</keyword>
<keyword evidence="4 5" id="KW-0472">Membrane</keyword>
<feature type="transmembrane region" description="Helical" evidence="5">
    <location>
        <begin position="163"/>
        <end position="190"/>
    </location>
</feature>
<evidence type="ECO:0000313" key="8">
    <source>
        <dbReference type="Proteomes" id="UP000035955"/>
    </source>
</evidence>
<evidence type="ECO:0000256" key="3">
    <source>
        <dbReference type="ARBA" id="ARBA00022989"/>
    </source>
</evidence>
<dbReference type="PATRIC" id="fig|298794.3.peg.7150"/>
<dbReference type="Proteomes" id="UP000035955">
    <property type="component" value="Unassembled WGS sequence"/>
</dbReference>
<accession>A0A0J6VG86</accession>
<organism evidence="7 8">
    <name type="scientific">Methylobacterium variabile</name>
    <dbReference type="NCBI Taxonomy" id="298794"/>
    <lineage>
        <taxon>Bacteria</taxon>
        <taxon>Pseudomonadati</taxon>
        <taxon>Pseudomonadota</taxon>
        <taxon>Alphaproteobacteria</taxon>
        <taxon>Hyphomicrobiales</taxon>
        <taxon>Methylobacteriaceae</taxon>
        <taxon>Methylobacterium</taxon>
    </lineage>
</organism>
<evidence type="ECO:0000259" key="6">
    <source>
        <dbReference type="Pfam" id="PF00916"/>
    </source>
</evidence>
<keyword evidence="3 5" id="KW-1133">Transmembrane helix</keyword>